<dbReference type="Pfam" id="PF01220">
    <property type="entry name" value="DHquinase_II"/>
    <property type="match status" value="1"/>
</dbReference>
<sequence>MRTIWVINGPNLNLLGLREPGVYGSQSLQSIEEGLSRKAEALGVTLSFYQSNHEGDIIDRIHGALGQADGIVLNPGALTHYSYAVRDAISSVRIPTVEVHLSNIHAREEFRHTSVIAPVAVGQIAGFGAVSYELGLIALLRHLEGQGQ</sequence>
<dbReference type="PROSITE" id="PS01029">
    <property type="entry name" value="DEHYDROQUINASE_II"/>
    <property type="match status" value="1"/>
</dbReference>
<evidence type="ECO:0000256" key="1">
    <source>
        <dbReference type="ARBA" id="ARBA00001864"/>
    </source>
</evidence>
<evidence type="ECO:0000256" key="3">
    <source>
        <dbReference type="ARBA" id="ARBA00011037"/>
    </source>
</evidence>
<dbReference type="NCBIfam" id="NF003807">
    <property type="entry name" value="PRK05395.1-4"/>
    <property type="match status" value="1"/>
</dbReference>
<dbReference type="PIRSF" id="PIRSF001399">
    <property type="entry name" value="DHquinase_II"/>
    <property type="match status" value="1"/>
</dbReference>
<evidence type="ECO:0000256" key="7">
    <source>
        <dbReference type="HAMAP-Rule" id="MF_00169"/>
    </source>
</evidence>
<feature type="binding site" evidence="7">
    <location>
        <position position="80"/>
    </location>
    <ligand>
        <name>substrate</name>
    </ligand>
</feature>
<dbReference type="InterPro" id="IPR018509">
    <property type="entry name" value="DHquinase_II_CS"/>
</dbReference>
<feature type="binding site" evidence="7">
    <location>
        <position position="74"/>
    </location>
    <ligand>
        <name>substrate</name>
    </ligand>
</feature>
<evidence type="ECO:0000313" key="9">
    <source>
        <dbReference type="Proteomes" id="UP000680638"/>
    </source>
</evidence>
<comment type="caution">
    <text evidence="8">The sequence shown here is derived from an EMBL/GenBank/DDBJ whole genome shotgun (WGS) entry which is preliminary data.</text>
</comment>
<feature type="active site" description="Proton donor" evidence="7">
    <location>
        <position position="100"/>
    </location>
</feature>
<dbReference type="InterPro" id="IPR001874">
    <property type="entry name" value="DHquinase_II"/>
</dbReference>
<feature type="binding site" evidence="7">
    <location>
        <begin position="101"/>
        <end position="102"/>
    </location>
    <ligand>
        <name>substrate</name>
    </ligand>
</feature>
<evidence type="ECO:0000256" key="5">
    <source>
        <dbReference type="ARBA" id="ARBA00012060"/>
    </source>
</evidence>
<feature type="site" description="Transition state stabilizer" evidence="7">
    <location>
        <position position="18"/>
    </location>
</feature>
<dbReference type="EC" id="4.2.1.10" evidence="5 7"/>
<feature type="active site" description="Proton acceptor" evidence="7">
    <location>
        <position position="23"/>
    </location>
</feature>
<gene>
    <name evidence="7 8" type="primary">aroQ</name>
    <name evidence="8" type="ORF">J21TS3_01800</name>
</gene>
<keyword evidence="7" id="KW-0057">Aromatic amino acid biosynthesis</keyword>
<dbReference type="CDD" id="cd00466">
    <property type="entry name" value="DHQase_II"/>
    <property type="match status" value="1"/>
</dbReference>
<dbReference type="NCBIfam" id="NF003806">
    <property type="entry name" value="PRK05395.1-3"/>
    <property type="match status" value="1"/>
</dbReference>
<keyword evidence="6 7" id="KW-0456">Lyase</keyword>
<dbReference type="Proteomes" id="UP000680638">
    <property type="component" value="Unassembled WGS sequence"/>
</dbReference>
<dbReference type="Gene3D" id="3.40.50.9100">
    <property type="entry name" value="Dehydroquinase, class II"/>
    <property type="match status" value="1"/>
</dbReference>
<dbReference type="PANTHER" id="PTHR21272:SF3">
    <property type="entry name" value="CATABOLIC 3-DEHYDROQUINASE"/>
    <property type="match status" value="1"/>
</dbReference>
<dbReference type="InterPro" id="IPR036441">
    <property type="entry name" value="DHquinase_II_sf"/>
</dbReference>
<accession>A0ABQ4LQ16</accession>
<dbReference type="NCBIfam" id="TIGR01088">
    <property type="entry name" value="aroQ"/>
    <property type="match status" value="1"/>
</dbReference>
<comment type="pathway">
    <text evidence="2 7">Metabolic intermediate biosynthesis; chorismate biosynthesis; chorismate from D-erythrose 4-phosphate and phosphoenolpyruvate: step 3/7.</text>
</comment>
<comment type="subunit">
    <text evidence="4 7">Homododecamer.</text>
</comment>
<organism evidence="8 9">
    <name type="scientific">Paenibacillus cookii</name>
    <dbReference type="NCBI Taxonomy" id="157839"/>
    <lineage>
        <taxon>Bacteria</taxon>
        <taxon>Bacillati</taxon>
        <taxon>Bacillota</taxon>
        <taxon>Bacilli</taxon>
        <taxon>Bacillales</taxon>
        <taxon>Paenibacillaceae</taxon>
        <taxon>Paenibacillus</taxon>
    </lineage>
</organism>
<feature type="binding site" evidence="7">
    <location>
        <position position="111"/>
    </location>
    <ligand>
        <name>substrate</name>
    </ligand>
</feature>
<evidence type="ECO:0000256" key="6">
    <source>
        <dbReference type="ARBA" id="ARBA00023239"/>
    </source>
</evidence>
<comment type="function">
    <text evidence="7">Catalyzes a trans-dehydration via an enolate intermediate.</text>
</comment>
<dbReference type="SUPFAM" id="SSF52304">
    <property type="entry name" value="Type II 3-dehydroquinate dehydratase"/>
    <property type="match status" value="1"/>
</dbReference>
<name>A0ABQ4LQ16_9BACL</name>
<dbReference type="RefSeq" id="WP_036714296.1">
    <property type="nucleotide sequence ID" value="NZ_BORW01000001.1"/>
</dbReference>
<proteinExistence type="inferred from homology"/>
<reference evidence="8 9" key="1">
    <citation type="submission" date="2021-03" db="EMBL/GenBank/DDBJ databases">
        <title>Antimicrobial resistance genes in bacteria isolated from Japanese honey, and their potential for conferring macrolide and lincosamide resistance in the American foulbrood pathogen Paenibacillus larvae.</title>
        <authorList>
            <person name="Okamoto M."/>
            <person name="Kumagai M."/>
            <person name="Kanamori H."/>
            <person name="Takamatsu D."/>
        </authorList>
    </citation>
    <scope>NUCLEOTIDE SEQUENCE [LARGE SCALE GENOMIC DNA]</scope>
    <source>
        <strain evidence="8 9">J21TS3</strain>
    </source>
</reference>
<dbReference type="EMBL" id="BORW01000001">
    <property type="protein sequence ID" value="GIO65359.1"/>
    <property type="molecule type" value="Genomic_DNA"/>
</dbReference>
<dbReference type="PANTHER" id="PTHR21272">
    <property type="entry name" value="CATABOLIC 3-DEHYDROQUINASE"/>
    <property type="match status" value="1"/>
</dbReference>
<feature type="binding site" evidence="7">
    <location>
        <position position="87"/>
    </location>
    <ligand>
        <name>substrate</name>
    </ligand>
</feature>
<keyword evidence="7" id="KW-0028">Amino-acid biosynthesis</keyword>
<protein>
    <recommendedName>
        <fullName evidence="5 7">3-dehydroquinate dehydratase</fullName>
        <shortName evidence="7">3-dehydroquinase</shortName>
        <ecNumber evidence="5 7">4.2.1.10</ecNumber>
    </recommendedName>
    <alternativeName>
        <fullName evidence="7">Type II DHQase</fullName>
    </alternativeName>
</protein>
<dbReference type="HAMAP" id="MF_00169">
    <property type="entry name" value="AroQ"/>
    <property type="match status" value="1"/>
</dbReference>
<comment type="catalytic activity">
    <reaction evidence="1 7">
        <text>3-dehydroquinate = 3-dehydroshikimate + H2O</text>
        <dbReference type="Rhea" id="RHEA:21096"/>
        <dbReference type="ChEBI" id="CHEBI:15377"/>
        <dbReference type="ChEBI" id="CHEBI:16630"/>
        <dbReference type="ChEBI" id="CHEBI:32364"/>
        <dbReference type="EC" id="4.2.1.10"/>
    </reaction>
</comment>
<comment type="similarity">
    <text evidence="3 7">Belongs to the type-II 3-dehydroquinase family.</text>
</comment>
<dbReference type="NCBIfam" id="NF003805">
    <property type="entry name" value="PRK05395.1-2"/>
    <property type="match status" value="1"/>
</dbReference>
<evidence type="ECO:0000256" key="4">
    <source>
        <dbReference type="ARBA" id="ARBA00011193"/>
    </source>
</evidence>
<evidence type="ECO:0000313" key="8">
    <source>
        <dbReference type="EMBL" id="GIO65359.1"/>
    </source>
</evidence>
<keyword evidence="9" id="KW-1185">Reference proteome</keyword>
<evidence type="ECO:0000256" key="2">
    <source>
        <dbReference type="ARBA" id="ARBA00004902"/>
    </source>
</evidence>